<name>A0ABU4WC30_9FUSO</name>
<dbReference type="InterPro" id="IPR010388">
    <property type="entry name" value="Anaerobic_Co-chelatase"/>
</dbReference>
<dbReference type="PIRSF" id="PIRSF033579">
    <property type="entry name" value="Anaer_Co_chel"/>
    <property type="match status" value="1"/>
</dbReference>
<reference evidence="2" key="1">
    <citation type="submission" date="2023-07" db="EMBL/GenBank/DDBJ databases">
        <authorList>
            <person name="Colorado M.A."/>
            <person name="Villamil L.M."/>
            <person name="Melo J.F."/>
            <person name="Rodriguez J.A."/>
            <person name="Ruiz R.Y."/>
        </authorList>
    </citation>
    <scope>NUCLEOTIDE SEQUENCE [LARGE SCALE GENOMIC DNA]</scope>
    <source>
        <strain evidence="2">C33</strain>
    </source>
</reference>
<dbReference type="EMBL" id="JAVIKH010000013">
    <property type="protein sequence ID" value="MDX8336769.1"/>
    <property type="molecule type" value="Genomic_DNA"/>
</dbReference>
<dbReference type="CDD" id="cd03413">
    <property type="entry name" value="CbiK_C"/>
    <property type="match status" value="1"/>
</dbReference>
<dbReference type="SUPFAM" id="SSF53800">
    <property type="entry name" value="Chelatase"/>
    <property type="match status" value="1"/>
</dbReference>
<keyword evidence="2" id="KW-1185">Reference proteome</keyword>
<dbReference type="Proteomes" id="UP001279681">
    <property type="component" value="Unassembled WGS sequence"/>
</dbReference>
<evidence type="ECO:0000313" key="2">
    <source>
        <dbReference type="Proteomes" id="UP001279681"/>
    </source>
</evidence>
<proteinExistence type="predicted"/>
<evidence type="ECO:0000313" key="1">
    <source>
        <dbReference type="EMBL" id="MDX8336769.1"/>
    </source>
</evidence>
<accession>A0ABU4WC30</accession>
<protein>
    <submittedName>
        <fullName evidence="1">Sirohydrochlorin cobaltochelatase</fullName>
    </submittedName>
</protein>
<dbReference type="Gene3D" id="3.40.50.1400">
    <property type="match status" value="2"/>
</dbReference>
<organism evidence="1 2">
    <name type="scientific">Candidatus Cetobacterium colombiensis</name>
    <dbReference type="NCBI Taxonomy" id="3073100"/>
    <lineage>
        <taxon>Bacteria</taxon>
        <taxon>Fusobacteriati</taxon>
        <taxon>Fusobacteriota</taxon>
        <taxon>Fusobacteriia</taxon>
        <taxon>Fusobacteriales</taxon>
        <taxon>Fusobacteriaceae</taxon>
        <taxon>Cetobacterium</taxon>
    </lineage>
</organism>
<comment type="caution">
    <text evidence="1">The sequence shown here is derived from an EMBL/GenBank/DDBJ whole genome shotgun (WGS) entry which is preliminary data.</text>
</comment>
<dbReference type="RefSeq" id="WP_320314147.1">
    <property type="nucleotide sequence ID" value="NZ_JAVIKH010000013.1"/>
</dbReference>
<dbReference type="Pfam" id="PF06180">
    <property type="entry name" value="CbiK"/>
    <property type="match status" value="1"/>
</dbReference>
<gene>
    <name evidence="1" type="ORF">RFV38_09735</name>
</gene>
<sequence>MNFYKNLKKGAVVAAHFGTTHEDTKEKTIDVINKKLKIEFQKLDFFEVYTSRIINRILSKKGINNLNTSQMLEKLYKEGYQHVIVQPTYIINGTEMEALKREVEMFNDKFEDIRLGTPLLSNVDDYFNLIDIVEKDIPELEEDKAIVLIGHGTNHPAFSVYPTLAYIARDLNKPIYVGTIDGYPTVDNVIKELKRDKKTKLVLMPLLFVAGDHAKNDIAEDWKNTLEENGFKVELNLKGLGEIEAIQEIYVEKAKILENTQPEDILLKKAEYAKGKKACH</sequence>